<comment type="catalytic activity">
    <reaction evidence="1">
        <text>ATP + protein L-histidine = ADP + protein N-phospho-L-histidine.</text>
        <dbReference type="EC" id="2.7.13.3"/>
    </reaction>
</comment>
<dbReference type="Gene3D" id="3.30.450.40">
    <property type="match status" value="2"/>
</dbReference>
<dbReference type="InterPro" id="IPR003594">
    <property type="entry name" value="HATPase_dom"/>
</dbReference>
<dbReference type="Proteomes" id="UP000500857">
    <property type="component" value="Chromosome"/>
</dbReference>
<evidence type="ECO:0000256" key="3">
    <source>
        <dbReference type="ARBA" id="ARBA00022553"/>
    </source>
</evidence>
<dbReference type="InterPro" id="IPR029016">
    <property type="entry name" value="GAF-like_dom_sf"/>
</dbReference>
<name>A0A6H1TWI8_9CYAN</name>
<dbReference type="SMART" id="SM00065">
    <property type="entry name" value="GAF"/>
    <property type="match status" value="2"/>
</dbReference>
<evidence type="ECO:0000256" key="2">
    <source>
        <dbReference type="ARBA" id="ARBA00012438"/>
    </source>
</evidence>
<accession>A0A6H1TWI8</accession>
<dbReference type="SMART" id="SM00388">
    <property type="entry name" value="HisKA"/>
    <property type="match status" value="1"/>
</dbReference>
<evidence type="ECO:0000256" key="5">
    <source>
        <dbReference type="ARBA" id="ARBA00023012"/>
    </source>
</evidence>
<proteinExistence type="predicted"/>
<keyword evidence="4" id="KW-0808">Transferase</keyword>
<dbReference type="SUPFAM" id="SSF47384">
    <property type="entry name" value="Homodimeric domain of signal transducing histidine kinase"/>
    <property type="match status" value="1"/>
</dbReference>
<dbReference type="GO" id="GO:0000155">
    <property type="term" value="F:phosphorelay sensor kinase activity"/>
    <property type="evidence" value="ECO:0007669"/>
    <property type="project" value="InterPro"/>
</dbReference>
<dbReference type="PANTHER" id="PTHR43065">
    <property type="entry name" value="SENSOR HISTIDINE KINASE"/>
    <property type="match status" value="1"/>
</dbReference>
<dbReference type="InterPro" id="IPR004358">
    <property type="entry name" value="Sig_transdc_His_kin-like_C"/>
</dbReference>
<dbReference type="RefSeq" id="WP_168567856.1">
    <property type="nucleotide sequence ID" value="NZ_CP051167.1"/>
</dbReference>
<dbReference type="SUPFAM" id="SSF55781">
    <property type="entry name" value="GAF domain-like"/>
    <property type="match status" value="2"/>
</dbReference>
<evidence type="ECO:0000259" key="7">
    <source>
        <dbReference type="PROSITE" id="PS50109"/>
    </source>
</evidence>
<evidence type="ECO:0000256" key="4">
    <source>
        <dbReference type="ARBA" id="ARBA00022777"/>
    </source>
</evidence>
<keyword evidence="3" id="KW-0597">Phosphoprotein</keyword>
<dbReference type="CDD" id="cd00082">
    <property type="entry name" value="HisKA"/>
    <property type="match status" value="1"/>
</dbReference>
<dbReference type="EC" id="2.7.13.3" evidence="2"/>
<dbReference type="InterPro" id="IPR003018">
    <property type="entry name" value="GAF"/>
</dbReference>
<evidence type="ECO:0000256" key="1">
    <source>
        <dbReference type="ARBA" id="ARBA00000085"/>
    </source>
</evidence>
<dbReference type="SUPFAM" id="SSF55874">
    <property type="entry name" value="ATPase domain of HSP90 chaperone/DNA topoisomerase II/histidine kinase"/>
    <property type="match status" value="1"/>
</dbReference>
<dbReference type="PANTHER" id="PTHR43065:SF50">
    <property type="entry name" value="HISTIDINE KINASE"/>
    <property type="match status" value="1"/>
</dbReference>
<dbReference type="Pfam" id="PF01590">
    <property type="entry name" value="GAF"/>
    <property type="match status" value="1"/>
</dbReference>
<evidence type="ECO:0000256" key="6">
    <source>
        <dbReference type="SAM" id="Coils"/>
    </source>
</evidence>
<dbReference type="PROSITE" id="PS50109">
    <property type="entry name" value="HIS_KIN"/>
    <property type="match status" value="1"/>
</dbReference>
<evidence type="ECO:0000313" key="8">
    <source>
        <dbReference type="EMBL" id="QIZ69699.1"/>
    </source>
</evidence>
<gene>
    <name evidence="8" type="ORF">HCG48_03140</name>
</gene>
<feature type="coiled-coil region" evidence="6">
    <location>
        <begin position="429"/>
        <end position="466"/>
    </location>
</feature>
<dbReference type="InterPro" id="IPR003661">
    <property type="entry name" value="HisK_dim/P_dom"/>
</dbReference>
<dbReference type="Pfam" id="PF02518">
    <property type="entry name" value="HATPase_c"/>
    <property type="match status" value="1"/>
</dbReference>
<dbReference type="Gene3D" id="3.30.565.10">
    <property type="entry name" value="Histidine kinase-like ATPase, C-terminal domain"/>
    <property type="match status" value="1"/>
</dbReference>
<dbReference type="AlphaFoldDB" id="A0A6H1TWI8"/>
<feature type="domain" description="Histidine kinase" evidence="7">
    <location>
        <begin position="475"/>
        <end position="740"/>
    </location>
</feature>
<keyword evidence="6" id="KW-0175">Coiled coil</keyword>
<dbReference type="InterPro" id="IPR005467">
    <property type="entry name" value="His_kinase_dom"/>
</dbReference>
<keyword evidence="4" id="KW-0418">Kinase</keyword>
<keyword evidence="9" id="KW-1185">Reference proteome</keyword>
<keyword evidence="5" id="KW-0902">Two-component regulatory system</keyword>
<dbReference type="PRINTS" id="PR00344">
    <property type="entry name" value="BCTRLSENSOR"/>
</dbReference>
<dbReference type="SMART" id="SM00387">
    <property type="entry name" value="HATPase_c"/>
    <property type="match status" value="1"/>
</dbReference>
<organism evidence="8 9">
    <name type="scientific">Oxynema aestuarii AP17</name>
    <dbReference type="NCBI Taxonomy" id="2064643"/>
    <lineage>
        <taxon>Bacteria</taxon>
        <taxon>Bacillati</taxon>
        <taxon>Cyanobacteriota</taxon>
        <taxon>Cyanophyceae</taxon>
        <taxon>Oscillatoriophycideae</taxon>
        <taxon>Oscillatoriales</taxon>
        <taxon>Oscillatoriaceae</taxon>
        <taxon>Oxynema</taxon>
        <taxon>Oxynema aestuarii</taxon>
    </lineage>
</organism>
<dbReference type="Gene3D" id="1.10.287.130">
    <property type="match status" value="1"/>
</dbReference>
<dbReference type="Pfam" id="PF13185">
    <property type="entry name" value="GAF_2"/>
    <property type="match status" value="1"/>
</dbReference>
<sequence>MTRINLKRLCAKKETQSLIKEIVGEIDPTVSIRDREGRCLVGNDRDDDRETEAKKYPIEVAGETLGWAIGDRGGATLAKLVSHLAQKEFEKKTLANEALDKYREITLLYDLSQKLTASLEFNEVAKLVMDEVQRMMQASGGCLMLLDRTGATLETVAGFGEDPQGSTRVQLGRGIVGGAIASSGGEIVNDVSRDPRHDDTDPERGSLLCVPLKTKDRAIGGIAIACEQTETYKAADLKRLTMLASQAATAIENAILHEQKLEESRREALLFRLSSQIRYSLNLDWILETAVGEIRTLLDVDRCWFMWYRGDFESGDWEIVKESRDRQLASVLGSYRAEQIQGWLSSCDREAVIRADDLDRCADVPGRQLFQDCGLSEIVALPIRTRSGEMGVVVCGNTSKRRPWSDREVELLAAVANQLAIAVDQAQMYAEAANSAKAAQAQAEKLQAILSELQETQAQLIQSEKMSSLGQLIAGVAHEINNPVNFIYGNLSHASQYSQDLIGLIECYQKHYPDPHPEVQAEIEAVDLDFLVEDLPKIIASMQVGAERIRQIVLTLRNFSRLDEAQMKAVNLHEGIESTLLILHNRLKGKNGRPGIEIVKNFDSLPNVECYASQMNQVFMNILSNAIDALEYHPQELRKISITTQSIRGSRSPLAGDRPGSFDEVRSVAIRIADNGPGMSPEVKNRLFDPFFTTKPVGKGTGLGLSIGYQIVVEKHGGTIQCVSQPGEGTEFWIEIPVKPGIVQPKSIQWHAETSREKKSIKPRAKLQQFMA</sequence>
<reference evidence="8 9" key="1">
    <citation type="submission" date="2020-04" db="EMBL/GenBank/DDBJ databases">
        <authorList>
            <person name="Basu S."/>
            <person name="Maruthanayagam V."/>
            <person name="Chakraborty S."/>
            <person name="Pramanik A."/>
            <person name="Mukherjee J."/>
            <person name="Brink B."/>
        </authorList>
    </citation>
    <scope>NUCLEOTIDE SEQUENCE [LARGE SCALE GENOMIC DNA]</scope>
    <source>
        <strain evidence="8 9">AP17</strain>
    </source>
</reference>
<protein>
    <recommendedName>
        <fullName evidence="2">histidine kinase</fullName>
        <ecNumber evidence="2">2.7.13.3</ecNumber>
    </recommendedName>
</protein>
<dbReference type="InterPro" id="IPR036097">
    <property type="entry name" value="HisK_dim/P_sf"/>
</dbReference>
<dbReference type="EMBL" id="CP051167">
    <property type="protein sequence ID" value="QIZ69699.1"/>
    <property type="molecule type" value="Genomic_DNA"/>
</dbReference>
<evidence type="ECO:0000313" key="9">
    <source>
        <dbReference type="Proteomes" id="UP000500857"/>
    </source>
</evidence>
<dbReference type="InterPro" id="IPR036890">
    <property type="entry name" value="HATPase_C_sf"/>
</dbReference>
<dbReference type="KEGG" id="oxy:HCG48_03140"/>